<evidence type="ECO:0000256" key="4">
    <source>
        <dbReference type="ARBA" id="ARBA00023136"/>
    </source>
</evidence>
<gene>
    <name evidence="8" type="primary">SFK1</name>
    <name evidence="8" type="ORF">CAAN4_G18492</name>
</gene>
<feature type="transmembrane region" description="Helical" evidence="6">
    <location>
        <begin position="189"/>
        <end position="214"/>
    </location>
</feature>
<feature type="transmembrane region" description="Helical" evidence="6">
    <location>
        <begin position="69"/>
        <end position="87"/>
    </location>
</feature>
<dbReference type="InterPro" id="IPR050911">
    <property type="entry name" value="DRAM/TMEM150_Autophagy_Mod"/>
</dbReference>
<keyword evidence="4 6" id="KW-0472">Membrane</keyword>
<feature type="compositionally biased region" description="Polar residues" evidence="5">
    <location>
        <begin position="260"/>
        <end position="271"/>
    </location>
</feature>
<protein>
    <submittedName>
        <fullName evidence="8">Protein Sfk1p</fullName>
    </submittedName>
</protein>
<feature type="transmembrane region" description="Helical" evidence="6">
    <location>
        <begin position="135"/>
        <end position="158"/>
    </location>
</feature>
<feature type="region of interest" description="Disordered" evidence="5">
    <location>
        <begin position="252"/>
        <end position="283"/>
    </location>
</feature>
<dbReference type="PANTHER" id="PTHR21324">
    <property type="entry name" value="FASTING-INDUCIBLE INTEGRAL MEMBRANE PROTEIN TM6P1-RELATED"/>
    <property type="match status" value="1"/>
</dbReference>
<dbReference type="InterPro" id="IPR019402">
    <property type="entry name" value="CWH43_N"/>
</dbReference>
<feature type="domain" description="CWH43-like N-terminal" evidence="7">
    <location>
        <begin position="10"/>
        <end position="241"/>
    </location>
</feature>
<sequence>MPLIRSKFNSWYVIPLIGLVVWWGMLIALISCWILQGRPIDPMVAIDNPLDTSNPVFVSDVGATNLQPLFISCTGFQAIFFAGTPILEHYLRSSYELQPYISTKQPWIVISSIVCAVIGQLGIVFASIFNTNSFHTVHMSMLCIFIVFIIFSCIFSCFNSYIFGWNISPDNEDVISRPHRRQVLYKISYCCKCIWLLGAISCGIGYGVYLYIYIVDLSARFEWILFFWYGLLPLIWAVDLFASAMKQENSSEKDPFATSLELNHSTGNDQEAISECGSFRRSP</sequence>
<dbReference type="Pfam" id="PF10277">
    <property type="entry name" value="Frag1"/>
    <property type="match status" value="1"/>
</dbReference>
<reference evidence="8 9" key="1">
    <citation type="submission" date="2024-01" db="EMBL/GenBank/DDBJ databases">
        <authorList>
            <consortium name="Genoscope - CEA"/>
            <person name="William W."/>
        </authorList>
    </citation>
    <scope>NUCLEOTIDE SEQUENCE [LARGE SCALE GENOMIC DNA]</scope>
    <source>
        <strain evidence="8 9">29B2s-10</strain>
    </source>
</reference>
<feature type="transmembrane region" description="Helical" evidence="6">
    <location>
        <begin position="12"/>
        <end position="36"/>
    </location>
</feature>
<evidence type="ECO:0000256" key="3">
    <source>
        <dbReference type="ARBA" id="ARBA00022989"/>
    </source>
</evidence>
<proteinExistence type="predicted"/>
<evidence type="ECO:0000256" key="1">
    <source>
        <dbReference type="ARBA" id="ARBA00004127"/>
    </source>
</evidence>
<accession>A0ABP0EIR6</accession>
<evidence type="ECO:0000256" key="2">
    <source>
        <dbReference type="ARBA" id="ARBA00022692"/>
    </source>
</evidence>
<keyword evidence="3 6" id="KW-1133">Transmembrane helix</keyword>
<evidence type="ECO:0000313" key="9">
    <source>
        <dbReference type="Proteomes" id="UP001497600"/>
    </source>
</evidence>
<dbReference type="PANTHER" id="PTHR21324:SF2">
    <property type="entry name" value="EG:22E5.9 PROTEIN"/>
    <property type="match status" value="1"/>
</dbReference>
<keyword evidence="9" id="KW-1185">Reference proteome</keyword>
<evidence type="ECO:0000256" key="6">
    <source>
        <dbReference type="SAM" id="Phobius"/>
    </source>
</evidence>
<evidence type="ECO:0000259" key="7">
    <source>
        <dbReference type="Pfam" id="PF10277"/>
    </source>
</evidence>
<dbReference type="Proteomes" id="UP001497600">
    <property type="component" value="Chromosome G"/>
</dbReference>
<name>A0ABP0EIR6_9ASCO</name>
<feature type="transmembrane region" description="Helical" evidence="6">
    <location>
        <begin position="226"/>
        <end position="245"/>
    </location>
</feature>
<organism evidence="8 9">
    <name type="scientific">[Candida] anglica</name>
    <dbReference type="NCBI Taxonomy" id="148631"/>
    <lineage>
        <taxon>Eukaryota</taxon>
        <taxon>Fungi</taxon>
        <taxon>Dikarya</taxon>
        <taxon>Ascomycota</taxon>
        <taxon>Saccharomycotina</taxon>
        <taxon>Pichiomycetes</taxon>
        <taxon>Debaryomycetaceae</taxon>
        <taxon>Kurtzmaniella</taxon>
    </lineage>
</organism>
<evidence type="ECO:0000256" key="5">
    <source>
        <dbReference type="SAM" id="MobiDB-lite"/>
    </source>
</evidence>
<comment type="subcellular location">
    <subcellularLocation>
        <location evidence="1">Endomembrane system</location>
        <topology evidence="1">Multi-pass membrane protein</topology>
    </subcellularLocation>
</comment>
<feature type="transmembrane region" description="Helical" evidence="6">
    <location>
        <begin position="107"/>
        <end position="129"/>
    </location>
</feature>
<evidence type="ECO:0000313" key="8">
    <source>
        <dbReference type="EMBL" id="CAK7919492.1"/>
    </source>
</evidence>
<dbReference type="PROSITE" id="PS51257">
    <property type="entry name" value="PROKAR_LIPOPROTEIN"/>
    <property type="match status" value="1"/>
</dbReference>
<keyword evidence="2 6" id="KW-0812">Transmembrane</keyword>
<dbReference type="EMBL" id="OZ004259">
    <property type="protein sequence ID" value="CAK7919492.1"/>
    <property type="molecule type" value="Genomic_DNA"/>
</dbReference>